<organism evidence="1 2">
    <name type="scientific">Melastoma candidum</name>
    <dbReference type="NCBI Taxonomy" id="119954"/>
    <lineage>
        <taxon>Eukaryota</taxon>
        <taxon>Viridiplantae</taxon>
        <taxon>Streptophyta</taxon>
        <taxon>Embryophyta</taxon>
        <taxon>Tracheophyta</taxon>
        <taxon>Spermatophyta</taxon>
        <taxon>Magnoliopsida</taxon>
        <taxon>eudicotyledons</taxon>
        <taxon>Gunneridae</taxon>
        <taxon>Pentapetalae</taxon>
        <taxon>rosids</taxon>
        <taxon>malvids</taxon>
        <taxon>Myrtales</taxon>
        <taxon>Melastomataceae</taxon>
        <taxon>Melastomatoideae</taxon>
        <taxon>Melastomateae</taxon>
        <taxon>Melastoma</taxon>
    </lineage>
</organism>
<dbReference type="EMBL" id="CM042882">
    <property type="protein sequence ID" value="KAI4380115.1"/>
    <property type="molecule type" value="Genomic_DNA"/>
</dbReference>
<keyword evidence="2" id="KW-1185">Reference proteome</keyword>
<evidence type="ECO:0000313" key="2">
    <source>
        <dbReference type="Proteomes" id="UP001057402"/>
    </source>
</evidence>
<protein>
    <submittedName>
        <fullName evidence="1">Uncharacterized protein</fullName>
    </submittedName>
</protein>
<comment type="caution">
    <text evidence="1">The sequence shown here is derived from an EMBL/GenBank/DDBJ whole genome shotgun (WGS) entry which is preliminary data.</text>
</comment>
<gene>
    <name evidence="1" type="ORF">MLD38_006340</name>
</gene>
<accession>A0ACB9RM68</accession>
<evidence type="ECO:0000313" key="1">
    <source>
        <dbReference type="EMBL" id="KAI4380115.1"/>
    </source>
</evidence>
<proteinExistence type="predicted"/>
<reference evidence="2" key="1">
    <citation type="journal article" date="2023" name="Front. Plant Sci.">
        <title>Chromosomal-level genome assembly of Melastoma candidum provides insights into trichome evolution.</title>
        <authorList>
            <person name="Zhong Y."/>
            <person name="Wu W."/>
            <person name="Sun C."/>
            <person name="Zou P."/>
            <person name="Liu Y."/>
            <person name="Dai S."/>
            <person name="Zhou R."/>
        </authorList>
    </citation>
    <scope>NUCLEOTIDE SEQUENCE [LARGE SCALE GENOMIC DNA]</scope>
</reference>
<sequence>MSSERSSSITVNDVGVGKSPKHFLESVTSNYKSTIGLTEQESGLKVGCLLTDAFMLFACEIAEAMNIKWVPFWVLAPHSLSGFLYVDVISSSMSMTTSRVDIRLSAIPGLSEIYLEDLDKKHLLWREESLMSAMFYSIRHVLPRATVLLLNSFEEVNPRELVEDLKLKFKGLLHIGCQTVSFQPPSPEVEPEDESCCLSWLNNQEPKTVAYICFGSIANISPEEIHAVAAALEETRTPFLWSLKEDFHTHFPPGFQERTEHQGKVVPWAPQSLVLGHAACGVYVTHCGYNSVFESIAGQVPMICRPIWADNMMNGRMVEELWGIGVKVDGAKGVITAEGMERCLRMVLGGGEEGRVMRERIAAFREKLAATAAEEGSAGKDFRSLLDIITSYD</sequence>
<dbReference type="Proteomes" id="UP001057402">
    <property type="component" value="Chromosome 3"/>
</dbReference>
<name>A0ACB9RM68_9MYRT</name>